<evidence type="ECO:0000256" key="1">
    <source>
        <dbReference type="SAM" id="Phobius"/>
    </source>
</evidence>
<protein>
    <submittedName>
        <fullName evidence="2">Purple acid phosphatase 29 isoform 1</fullName>
    </submittedName>
</protein>
<dbReference type="GO" id="GO:0016020">
    <property type="term" value="C:membrane"/>
    <property type="evidence" value="ECO:0007669"/>
    <property type="project" value="TreeGrafter"/>
</dbReference>
<keyword evidence="1" id="KW-1133">Transmembrane helix</keyword>
<comment type="caution">
    <text evidence="2">The sequence shown here is derived from an EMBL/GenBank/DDBJ whole genome shotgun (WGS) entry which is preliminary data.</text>
</comment>
<organism evidence="2 3">
    <name type="scientific">Hibiscus syriacus</name>
    <name type="common">Rose of Sharon</name>
    <dbReference type="NCBI Taxonomy" id="106335"/>
    <lineage>
        <taxon>Eukaryota</taxon>
        <taxon>Viridiplantae</taxon>
        <taxon>Streptophyta</taxon>
        <taxon>Embryophyta</taxon>
        <taxon>Tracheophyta</taxon>
        <taxon>Spermatophyta</taxon>
        <taxon>Magnoliopsida</taxon>
        <taxon>eudicotyledons</taxon>
        <taxon>Gunneridae</taxon>
        <taxon>Pentapetalae</taxon>
        <taxon>rosids</taxon>
        <taxon>malvids</taxon>
        <taxon>Malvales</taxon>
        <taxon>Malvaceae</taxon>
        <taxon>Malvoideae</taxon>
        <taxon>Hibiscus</taxon>
    </lineage>
</organism>
<dbReference type="PANTHER" id="PTHR32251:SF23">
    <property type="entry name" value="3-OXO-5-ALPHA-STEROID 4-DEHYDROGENASE (DUF1295)"/>
    <property type="match status" value="1"/>
</dbReference>
<keyword evidence="3" id="KW-1185">Reference proteome</keyword>
<dbReference type="EMBL" id="VEPZ02001303">
    <property type="protein sequence ID" value="KAE8681692.1"/>
    <property type="molecule type" value="Genomic_DNA"/>
</dbReference>
<dbReference type="Pfam" id="PF06966">
    <property type="entry name" value="DUF1295"/>
    <property type="match status" value="1"/>
</dbReference>
<proteinExistence type="predicted"/>
<gene>
    <name evidence="2" type="ORF">F3Y22_tig00111311pilonHSYRG00315</name>
</gene>
<evidence type="ECO:0000313" key="2">
    <source>
        <dbReference type="EMBL" id="KAE8681692.1"/>
    </source>
</evidence>
<accession>A0A6A2YRG8</accession>
<dbReference type="PANTHER" id="PTHR32251">
    <property type="entry name" value="3-OXO-5-ALPHA-STEROID 4-DEHYDROGENASE"/>
    <property type="match status" value="1"/>
</dbReference>
<evidence type="ECO:0000313" key="3">
    <source>
        <dbReference type="Proteomes" id="UP000436088"/>
    </source>
</evidence>
<dbReference type="AlphaFoldDB" id="A0A6A2YRG8"/>
<sequence>MIDLYWTVIPVLLLHYYAIHPLAQFDRWWTMIVTVLTWVWNTSDWDMSSAHALQICQLHNFVTRNTKLKVLGKPMVPNLNRGLWRCSRHPNYFGEQLWWWGLAVFSWNLGHGWTYVGCLINSMCLAYVTFLVGQRMLKQEYRTEAYSFSHGECNQVAQALVEFNPMAQFLNRPPPIFCLRTPIVQSLPDSSGSIRLPSEGFTNADENEGVCAGFTKPASCRSIASERSPCAASMASPTGAVAPMRCAPVPAWRNLNSAVFPYHNYSNAHCLEIHERGKPASSASLSNLTFIGVKVKSGKFDASTRIRSDPGQIKSGHFQVDLTPDTVRVQVGLLSVRIVASSGPKQLKRRLIQDLEIKV</sequence>
<dbReference type="Proteomes" id="UP000436088">
    <property type="component" value="Unassembled WGS sequence"/>
</dbReference>
<dbReference type="Gene3D" id="1.20.120.1630">
    <property type="match status" value="1"/>
</dbReference>
<name>A0A6A2YRG8_HIBSY</name>
<dbReference type="InterPro" id="IPR010721">
    <property type="entry name" value="UstE-like"/>
</dbReference>
<reference evidence="2" key="1">
    <citation type="submission" date="2019-09" db="EMBL/GenBank/DDBJ databases">
        <title>Draft genome information of white flower Hibiscus syriacus.</title>
        <authorList>
            <person name="Kim Y.-M."/>
        </authorList>
    </citation>
    <scope>NUCLEOTIDE SEQUENCE [LARGE SCALE GENOMIC DNA]</scope>
    <source>
        <strain evidence="2">YM2019G1</strain>
    </source>
</reference>
<keyword evidence="1" id="KW-0812">Transmembrane</keyword>
<keyword evidence="1" id="KW-0472">Membrane</keyword>
<feature type="transmembrane region" description="Helical" evidence="1">
    <location>
        <begin position="112"/>
        <end position="132"/>
    </location>
</feature>
<dbReference type="PROSITE" id="PS50244">
    <property type="entry name" value="S5A_REDUCTASE"/>
    <property type="match status" value="1"/>
</dbReference>